<sequence length="77" mass="8502">MNQAVIFGLTEPEFGELCLKFLLSGLIAYMVFIIWNLARESKAGGYGMMWMFLGLGLGMFGFISKELIIKMLAGGQS</sequence>
<dbReference type="EMBL" id="JBEWLZ010000006">
    <property type="protein sequence ID" value="MET1490533.1"/>
    <property type="molecule type" value="Genomic_DNA"/>
</dbReference>
<name>A0ABV2CRN9_9RHOO</name>
<protein>
    <submittedName>
        <fullName evidence="2">DUF2788 domain-containing protein</fullName>
    </submittedName>
</protein>
<dbReference type="InterPro" id="IPR021249">
    <property type="entry name" value="DUF2788"/>
</dbReference>
<accession>A0ABV2CRN9</accession>
<organism evidence="2 3">
    <name type="scientific">Uliginosibacterium paludis</name>
    <dbReference type="NCBI Taxonomy" id="1615952"/>
    <lineage>
        <taxon>Bacteria</taxon>
        <taxon>Pseudomonadati</taxon>
        <taxon>Pseudomonadota</taxon>
        <taxon>Betaproteobacteria</taxon>
        <taxon>Rhodocyclales</taxon>
        <taxon>Zoogloeaceae</taxon>
        <taxon>Uliginosibacterium</taxon>
    </lineage>
</organism>
<reference evidence="2 3" key="1">
    <citation type="submission" date="2024-07" db="EMBL/GenBank/DDBJ databases">
        <title>Uliginosibacterium paludis KCTC:42655.</title>
        <authorList>
            <person name="Kim M.K."/>
        </authorList>
    </citation>
    <scope>NUCLEOTIDE SEQUENCE [LARGE SCALE GENOMIC DNA]</scope>
    <source>
        <strain evidence="2 3">KCTC 42655</strain>
    </source>
</reference>
<evidence type="ECO:0000313" key="2">
    <source>
        <dbReference type="EMBL" id="MET1490533.1"/>
    </source>
</evidence>
<feature type="transmembrane region" description="Helical" evidence="1">
    <location>
        <begin position="44"/>
        <end position="63"/>
    </location>
</feature>
<gene>
    <name evidence="2" type="ORF">ABVT11_11920</name>
</gene>
<keyword evidence="3" id="KW-1185">Reference proteome</keyword>
<dbReference type="Proteomes" id="UP001548590">
    <property type="component" value="Unassembled WGS sequence"/>
</dbReference>
<evidence type="ECO:0000256" key="1">
    <source>
        <dbReference type="SAM" id="Phobius"/>
    </source>
</evidence>
<comment type="caution">
    <text evidence="2">The sequence shown here is derived from an EMBL/GenBank/DDBJ whole genome shotgun (WGS) entry which is preliminary data.</text>
</comment>
<proteinExistence type="predicted"/>
<keyword evidence="1" id="KW-1133">Transmembrane helix</keyword>
<evidence type="ECO:0000313" key="3">
    <source>
        <dbReference type="Proteomes" id="UP001548590"/>
    </source>
</evidence>
<dbReference type="RefSeq" id="WP_345927809.1">
    <property type="nucleotide sequence ID" value="NZ_JBDIVF010000004.1"/>
</dbReference>
<keyword evidence="1" id="KW-0812">Transmembrane</keyword>
<keyword evidence="1" id="KW-0472">Membrane</keyword>
<dbReference type="Pfam" id="PF10981">
    <property type="entry name" value="DUF2788"/>
    <property type="match status" value="1"/>
</dbReference>
<feature type="transmembrane region" description="Helical" evidence="1">
    <location>
        <begin position="21"/>
        <end position="38"/>
    </location>
</feature>